<feature type="domain" description="Major facilitator superfamily (MFS) profile" evidence="6">
    <location>
        <begin position="26"/>
        <end position="442"/>
    </location>
</feature>
<dbReference type="PANTHER" id="PTHR23508:SF10">
    <property type="entry name" value="CARBOXYLIC ACID TRANSPORTER PROTEIN HOMOLOG"/>
    <property type="match status" value="1"/>
</dbReference>
<dbReference type="InterPro" id="IPR036259">
    <property type="entry name" value="MFS_trans_sf"/>
</dbReference>
<evidence type="ECO:0000256" key="5">
    <source>
        <dbReference type="SAM" id="Phobius"/>
    </source>
</evidence>
<keyword evidence="3 5" id="KW-1133">Transmembrane helix</keyword>
<protein>
    <submittedName>
        <fullName evidence="7">Aromatic acid/H+ symport family MFS transporter</fullName>
    </submittedName>
</protein>
<feature type="transmembrane region" description="Helical" evidence="5">
    <location>
        <begin position="353"/>
        <end position="375"/>
    </location>
</feature>
<dbReference type="PANTHER" id="PTHR23508">
    <property type="entry name" value="CARBOXYLIC ACID TRANSPORTER PROTEIN HOMOLOG"/>
    <property type="match status" value="1"/>
</dbReference>
<dbReference type="EMBL" id="CP051169">
    <property type="protein sequence ID" value="QOK97176.1"/>
    <property type="molecule type" value="Genomic_DNA"/>
</dbReference>
<accession>A0AA92K2B8</accession>
<dbReference type="Pfam" id="PF07690">
    <property type="entry name" value="MFS_1"/>
    <property type="match status" value="2"/>
</dbReference>
<feature type="transmembrane region" description="Helical" evidence="5">
    <location>
        <begin position="176"/>
        <end position="200"/>
    </location>
</feature>
<evidence type="ECO:0000256" key="3">
    <source>
        <dbReference type="ARBA" id="ARBA00022989"/>
    </source>
</evidence>
<dbReference type="AlphaFoldDB" id="A0AA92K2B8"/>
<feature type="transmembrane region" description="Helical" evidence="5">
    <location>
        <begin position="263"/>
        <end position="283"/>
    </location>
</feature>
<dbReference type="InterPro" id="IPR011701">
    <property type="entry name" value="MFS"/>
</dbReference>
<feature type="transmembrane region" description="Helical" evidence="5">
    <location>
        <begin position="21"/>
        <end position="48"/>
    </location>
</feature>
<gene>
    <name evidence="7" type="ORF">HF909_12540</name>
</gene>
<dbReference type="PROSITE" id="PS50850">
    <property type="entry name" value="MFS"/>
    <property type="match status" value="1"/>
</dbReference>
<reference evidence="8" key="1">
    <citation type="submission" date="2020-04" db="EMBL/GenBank/DDBJ databases">
        <title>Ralstonia solanacearum UW576, UW763, UW773, and UW774.</title>
        <authorList>
            <person name="Steidl O."/>
            <person name="Truchon A."/>
            <person name="Allen C."/>
        </authorList>
    </citation>
    <scope>NUCLEOTIDE SEQUENCE [LARGE SCALE GENOMIC DNA]</scope>
    <source>
        <strain evidence="8">UW774</strain>
    </source>
</reference>
<feature type="transmembrane region" description="Helical" evidence="5">
    <location>
        <begin position="60"/>
        <end position="80"/>
    </location>
</feature>
<evidence type="ECO:0000256" key="2">
    <source>
        <dbReference type="ARBA" id="ARBA00022692"/>
    </source>
</evidence>
<dbReference type="PROSITE" id="PS00217">
    <property type="entry name" value="SUGAR_TRANSPORT_2"/>
    <property type="match status" value="1"/>
</dbReference>
<keyword evidence="4 5" id="KW-0472">Membrane</keyword>
<keyword evidence="2 5" id="KW-0812">Transmembrane</keyword>
<evidence type="ECO:0000313" key="8">
    <source>
        <dbReference type="Proteomes" id="UP000593970"/>
    </source>
</evidence>
<feature type="transmembrane region" description="Helical" evidence="5">
    <location>
        <begin position="92"/>
        <end position="111"/>
    </location>
</feature>
<feature type="transmembrane region" description="Helical" evidence="5">
    <location>
        <begin position="149"/>
        <end position="170"/>
    </location>
</feature>
<organism evidence="7 8">
    <name type="scientific">Ralstonia solanacearum</name>
    <name type="common">Pseudomonas solanacearum</name>
    <dbReference type="NCBI Taxonomy" id="305"/>
    <lineage>
        <taxon>Bacteria</taxon>
        <taxon>Pseudomonadati</taxon>
        <taxon>Pseudomonadota</taxon>
        <taxon>Betaproteobacteria</taxon>
        <taxon>Burkholderiales</taxon>
        <taxon>Burkholderiaceae</taxon>
        <taxon>Ralstonia</taxon>
        <taxon>Ralstonia solanacearum species complex</taxon>
    </lineage>
</organism>
<proteinExistence type="predicted"/>
<evidence type="ECO:0000256" key="4">
    <source>
        <dbReference type="ARBA" id="ARBA00023136"/>
    </source>
</evidence>
<evidence type="ECO:0000259" key="6">
    <source>
        <dbReference type="PROSITE" id="PS50850"/>
    </source>
</evidence>
<feature type="transmembrane region" description="Helical" evidence="5">
    <location>
        <begin position="418"/>
        <end position="437"/>
    </location>
</feature>
<dbReference type="Proteomes" id="UP000593970">
    <property type="component" value="Chromosome"/>
</dbReference>
<feature type="transmembrane region" description="Helical" evidence="5">
    <location>
        <begin position="295"/>
        <end position="318"/>
    </location>
</feature>
<dbReference type="GO" id="GO:0046943">
    <property type="term" value="F:carboxylic acid transmembrane transporter activity"/>
    <property type="evidence" value="ECO:0007669"/>
    <property type="project" value="TreeGrafter"/>
</dbReference>
<feature type="transmembrane region" description="Helical" evidence="5">
    <location>
        <begin position="325"/>
        <end position="347"/>
    </location>
</feature>
<evidence type="ECO:0000313" key="7">
    <source>
        <dbReference type="EMBL" id="QOK97176.1"/>
    </source>
</evidence>
<sequence>MLPPSPVIDVRAWLDRQRFSAFQWSVVLLCFFVVAIDGFDTACVGFIAPALAQDWHVGPAVLGTVFSTGLAGLMVGALIFGPLADRIGRKQTLLFTVGAFGLASVLSAFAPSVGALVALRFLTGLGLGGAMPNAIALTSEYCPERRRSFLTTVMFCGFTLGSGFGGIVAAQLVPEFGWRSVLLFGGVIPLLLLPVMVWALPESVRYLVAKGGQRAAVGRLLNRIAPVQVTPDTRFVLHETHEKAEKGAPGSPVRQLFLPAFRAGTLLLWSVFFMSLLIVYLMTNWLPTLIHSGGVALALASRIAVMYQLGGTVGALVIGRLMDRYPATVVLCCTYGLGAGFLVLTGMSQGTMLAVAVTGVGFCISGSQIGANAFAAQLYPTASRVTGISWALGVGRLGSVCGALVGGVLLAANIGFQLLFLLVAVPAAIASFAIFLCGAQARRVEMQGALHAVTEGA</sequence>
<dbReference type="CDD" id="cd17365">
    <property type="entry name" value="MFS_PcaK_like"/>
    <property type="match status" value="1"/>
</dbReference>
<evidence type="ECO:0000256" key="1">
    <source>
        <dbReference type="ARBA" id="ARBA00004141"/>
    </source>
</evidence>
<feature type="transmembrane region" description="Helical" evidence="5">
    <location>
        <begin position="117"/>
        <end position="137"/>
    </location>
</feature>
<feature type="transmembrane region" description="Helical" evidence="5">
    <location>
        <begin position="387"/>
        <end position="412"/>
    </location>
</feature>
<dbReference type="InterPro" id="IPR020846">
    <property type="entry name" value="MFS_dom"/>
</dbReference>
<name>A0AA92K2B8_RALSL</name>
<dbReference type="InterPro" id="IPR005829">
    <property type="entry name" value="Sugar_transporter_CS"/>
</dbReference>
<dbReference type="Gene3D" id="1.20.1250.20">
    <property type="entry name" value="MFS general substrate transporter like domains"/>
    <property type="match status" value="1"/>
</dbReference>
<dbReference type="GO" id="GO:0005886">
    <property type="term" value="C:plasma membrane"/>
    <property type="evidence" value="ECO:0007669"/>
    <property type="project" value="TreeGrafter"/>
</dbReference>
<comment type="subcellular location">
    <subcellularLocation>
        <location evidence="1">Membrane</location>
        <topology evidence="1">Multi-pass membrane protein</topology>
    </subcellularLocation>
</comment>
<dbReference type="SUPFAM" id="SSF103473">
    <property type="entry name" value="MFS general substrate transporter"/>
    <property type="match status" value="1"/>
</dbReference>